<comment type="caution">
    <text evidence="2">The sequence shown here is derived from an EMBL/GenBank/DDBJ whole genome shotgun (WGS) entry which is preliminary data.</text>
</comment>
<feature type="domain" description="RNase H type-1" evidence="1">
    <location>
        <begin position="2"/>
        <end position="76"/>
    </location>
</feature>
<dbReference type="Gene3D" id="3.30.420.10">
    <property type="entry name" value="Ribonuclease H-like superfamily/Ribonuclease H"/>
    <property type="match status" value="1"/>
</dbReference>
<protein>
    <submittedName>
        <fullName evidence="2">Nucleic acid binding protein</fullName>
    </submittedName>
</protein>
<sequence>MDGASRRNEVAGCGGLIRGSNGNWFRGLPINIGWCTAYVTELWEVSEGLKLAWNHEFPKVELCINSKVVVNTLRSTKGV</sequence>
<name>A0A2K3LYZ2_TRIPR</name>
<gene>
    <name evidence="2" type="ORF">L195_g039806</name>
</gene>
<dbReference type="Proteomes" id="UP000236291">
    <property type="component" value="Unassembled WGS sequence"/>
</dbReference>
<accession>A0A2K3LYZ2</accession>
<evidence type="ECO:0000313" key="2">
    <source>
        <dbReference type="EMBL" id="PNX83758.1"/>
    </source>
</evidence>
<reference evidence="2 3" key="2">
    <citation type="journal article" date="2017" name="Front. Plant Sci.">
        <title>Gene Classification and Mining of Molecular Markers Useful in Red Clover (Trifolium pratense) Breeding.</title>
        <authorList>
            <person name="Istvanek J."/>
            <person name="Dluhosova J."/>
            <person name="Dluhos P."/>
            <person name="Patkova L."/>
            <person name="Nedelnik J."/>
            <person name="Repkova J."/>
        </authorList>
    </citation>
    <scope>NUCLEOTIDE SEQUENCE [LARGE SCALE GENOMIC DNA]</scope>
    <source>
        <strain evidence="3">cv. Tatra</strain>
        <tissue evidence="2">Young leaves</tissue>
    </source>
</reference>
<dbReference type="InterPro" id="IPR036397">
    <property type="entry name" value="RNaseH_sf"/>
</dbReference>
<dbReference type="InterPro" id="IPR002156">
    <property type="entry name" value="RNaseH_domain"/>
</dbReference>
<dbReference type="PANTHER" id="PTHR47723">
    <property type="entry name" value="OS05G0353850 PROTEIN"/>
    <property type="match status" value="1"/>
</dbReference>
<dbReference type="AlphaFoldDB" id="A0A2K3LYZ2"/>
<dbReference type="EMBL" id="ASHM01044845">
    <property type="protein sequence ID" value="PNX83758.1"/>
    <property type="molecule type" value="Genomic_DNA"/>
</dbReference>
<organism evidence="2 3">
    <name type="scientific">Trifolium pratense</name>
    <name type="common">Red clover</name>
    <dbReference type="NCBI Taxonomy" id="57577"/>
    <lineage>
        <taxon>Eukaryota</taxon>
        <taxon>Viridiplantae</taxon>
        <taxon>Streptophyta</taxon>
        <taxon>Embryophyta</taxon>
        <taxon>Tracheophyta</taxon>
        <taxon>Spermatophyta</taxon>
        <taxon>Magnoliopsida</taxon>
        <taxon>eudicotyledons</taxon>
        <taxon>Gunneridae</taxon>
        <taxon>Pentapetalae</taxon>
        <taxon>rosids</taxon>
        <taxon>fabids</taxon>
        <taxon>Fabales</taxon>
        <taxon>Fabaceae</taxon>
        <taxon>Papilionoideae</taxon>
        <taxon>50 kb inversion clade</taxon>
        <taxon>NPAAA clade</taxon>
        <taxon>Hologalegina</taxon>
        <taxon>IRL clade</taxon>
        <taxon>Trifolieae</taxon>
        <taxon>Trifolium</taxon>
    </lineage>
</organism>
<dbReference type="GO" id="GO:0004523">
    <property type="term" value="F:RNA-DNA hybrid ribonuclease activity"/>
    <property type="evidence" value="ECO:0007669"/>
    <property type="project" value="InterPro"/>
</dbReference>
<evidence type="ECO:0000313" key="3">
    <source>
        <dbReference type="Proteomes" id="UP000236291"/>
    </source>
</evidence>
<dbReference type="InterPro" id="IPR053151">
    <property type="entry name" value="RNase_H-like"/>
</dbReference>
<dbReference type="PANTHER" id="PTHR47723:SF13">
    <property type="entry name" value="PUTATIVE-RELATED"/>
    <property type="match status" value="1"/>
</dbReference>
<dbReference type="InterPro" id="IPR012337">
    <property type="entry name" value="RNaseH-like_sf"/>
</dbReference>
<reference evidence="2 3" key="1">
    <citation type="journal article" date="2014" name="Am. J. Bot.">
        <title>Genome assembly and annotation for red clover (Trifolium pratense; Fabaceae).</title>
        <authorList>
            <person name="Istvanek J."/>
            <person name="Jaros M."/>
            <person name="Krenek A."/>
            <person name="Repkova J."/>
        </authorList>
    </citation>
    <scope>NUCLEOTIDE SEQUENCE [LARGE SCALE GENOMIC DNA]</scope>
    <source>
        <strain evidence="3">cv. Tatra</strain>
        <tissue evidence="2">Young leaves</tissue>
    </source>
</reference>
<dbReference type="GO" id="GO:0003676">
    <property type="term" value="F:nucleic acid binding"/>
    <property type="evidence" value="ECO:0007669"/>
    <property type="project" value="InterPro"/>
</dbReference>
<dbReference type="InterPro" id="IPR044730">
    <property type="entry name" value="RNase_H-like_dom_plant"/>
</dbReference>
<evidence type="ECO:0000259" key="1">
    <source>
        <dbReference type="Pfam" id="PF13456"/>
    </source>
</evidence>
<dbReference type="CDD" id="cd06222">
    <property type="entry name" value="RNase_H_like"/>
    <property type="match status" value="1"/>
</dbReference>
<dbReference type="Pfam" id="PF13456">
    <property type="entry name" value="RVT_3"/>
    <property type="match status" value="1"/>
</dbReference>
<dbReference type="SUPFAM" id="SSF53098">
    <property type="entry name" value="Ribonuclease H-like"/>
    <property type="match status" value="1"/>
</dbReference>
<proteinExistence type="predicted"/>